<reference evidence="1" key="1">
    <citation type="submission" date="2021-03" db="EMBL/GenBank/DDBJ databases">
        <title>Evolutionary innovations through gain and loss of genes in the ectomycorrhizal Boletales.</title>
        <authorList>
            <person name="Wu G."/>
            <person name="Miyauchi S."/>
            <person name="Morin E."/>
            <person name="Yang Z.-L."/>
            <person name="Xu J."/>
            <person name="Martin F.M."/>
        </authorList>
    </citation>
    <scope>NUCLEOTIDE SEQUENCE</scope>
    <source>
        <strain evidence="1">BR01</strain>
    </source>
</reference>
<evidence type="ECO:0000313" key="2">
    <source>
        <dbReference type="Proteomes" id="UP000683000"/>
    </source>
</evidence>
<comment type="caution">
    <text evidence="1">The sequence shown here is derived from an EMBL/GenBank/DDBJ whole genome shotgun (WGS) entry which is preliminary data.</text>
</comment>
<gene>
    <name evidence="1" type="ORF">JVT61DRAFT_1543</name>
</gene>
<evidence type="ECO:0000313" key="1">
    <source>
        <dbReference type="EMBL" id="KAG6376565.1"/>
    </source>
</evidence>
<dbReference type="OrthoDB" id="2692523at2759"/>
<dbReference type="AlphaFoldDB" id="A0A8I3ABS3"/>
<organism evidence="1 2">
    <name type="scientific">Boletus reticuloceps</name>
    <dbReference type="NCBI Taxonomy" id="495285"/>
    <lineage>
        <taxon>Eukaryota</taxon>
        <taxon>Fungi</taxon>
        <taxon>Dikarya</taxon>
        <taxon>Basidiomycota</taxon>
        <taxon>Agaricomycotina</taxon>
        <taxon>Agaricomycetes</taxon>
        <taxon>Agaricomycetidae</taxon>
        <taxon>Boletales</taxon>
        <taxon>Boletineae</taxon>
        <taxon>Boletaceae</taxon>
        <taxon>Boletoideae</taxon>
        <taxon>Boletus</taxon>
    </lineage>
</organism>
<dbReference type="Proteomes" id="UP000683000">
    <property type="component" value="Unassembled WGS sequence"/>
</dbReference>
<protein>
    <submittedName>
        <fullName evidence="1">Uncharacterized protein</fullName>
    </submittedName>
</protein>
<accession>A0A8I3ABS3</accession>
<proteinExistence type="predicted"/>
<sequence length="111" mass="12026">MEGKELADEFTRLASLSRSVLDSPGTDQHGQLSHLNLEMQRVVANIRKLPGLSRFLLSPLFSDLQCAASGGLVVVVNASKYSCDALVILPDGDPVHIPLQITQENVRDLST</sequence>
<name>A0A8I3ABS3_9AGAM</name>
<dbReference type="EMBL" id="JAGFBS010000011">
    <property type="protein sequence ID" value="KAG6376565.1"/>
    <property type="molecule type" value="Genomic_DNA"/>
</dbReference>
<keyword evidence="2" id="KW-1185">Reference proteome</keyword>